<keyword evidence="3" id="KW-0175">Coiled coil</keyword>
<accession>A0AAU9IVH5</accession>
<evidence type="ECO:0000256" key="1">
    <source>
        <dbReference type="ARBA" id="ARBA00022441"/>
    </source>
</evidence>
<dbReference type="SMART" id="SM00612">
    <property type="entry name" value="Kelch"/>
    <property type="match status" value="3"/>
</dbReference>
<name>A0AAU9IVH5_9CILI</name>
<evidence type="ECO:0000256" key="2">
    <source>
        <dbReference type="ARBA" id="ARBA00022737"/>
    </source>
</evidence>
<evidence type="ECO:0008006" key="6">
    <source>
        <dbReference type="Google" id="ProtNLM"/>
    </source>
</evidence>
<sequence>MEGIFCDDCKETIAYLKCFCLERTQFFCRNCFPKHVCLPYAHKSGQITLEDYTKQLITCDVCNGKQPSVICVCQGKKQRLCHSCISFHINQAPGISHPIEPIEADDFIAQGESLRDYMERKLIVDYLINEARTNIKDLEKYKTKLDEIKITLIDHIEMAYGKLLNEINEAENHIENLIKHIETRAYKKDLEDGDWADNIIKYCKLSNLHIMSKRLKIVHPEINLQQAQEAINNIGKINFIKDPSKLLPTIHFFKKIEKEFNLFLYEVGSDIHKPIKIKVPHHLNLRMSGGWCELPSGQIFYAGGKENSTTYISEAFLIQIPSLEFSKLPDMRYARSFPGVVYHRDAVYVFGGENDNGNLKRCEKYDLIEKTWMDLPDMQSMRSAFTISILNDKFYIIGDSRVIEIFDPETNTFSSSPINMPESSSYTTTVYIAGFLFVFQDNSCWQIDPVGETIEKIGDIPKSQWWCQFPPVVAGHHSFFTRTDQTLWRFDSERKIIDKVLRF</sequence>
<gene>
    <name evidence="4" type="ORF">BSTOLATCC_MIC15593</name>
</gene>
<evidence type="ECO:0000313" key="5">
    <source>
        <dbReference type="Proteomes" id="UP001162131"/>
    </source>
</evidence>
<dbReference type="InterPro" id="IPR051746">
    <property type="entry name" value="Kelch_domain_containing_8"/>
</dbReference>
<dbReference type="EMBL" id="CAJZBQ010000015">
    <property type="protein sequence ID" value="CAG9316154.1"/>
    <property type="molecule type" value="Genomic_DNA"/>
</dbReference>
<comment type="caution">
    <text evidence="4">The sequence shown here is derived from an EMBL/GenBank/DDBJ whole genome shotgun (WGS) entry which is preliminary data.</text>
</comment>
<organism evidence="4 5">
    <name type="scientific">Blepharisma stoltei</name>
    <dbReference type="NCBI Taxonomy" id="1481888"/>
    <lineage>
        <taxon>Eukaryota</taxon>
        <taxon>Sar</taxon>
        <taxon>Alveolata</taxon>
        <taxon>Ciliophora</taxon>
        <taxon>Postciliodesmatophora</taxon>
        <taxon>Heterotrichea</taxon>
        <taxon>Heterotrichida</taxon>
        <taxon>Blepharismidae</taxon>
        <taxon>Blepharisma</taxon>
    </lineage>
</organism>
<dbReference type="Pfam" id="PF01344">
    <property type="entry name" value="Kelch_1"/>
    <property type="match status" value="1"/>
</dbReference>
<dbReference type="Gene3D" id="2.120.10.80">
    <property type="entry name" value="Kelch-type beta propeller"/>
    <property type="match status" value="1"/>
</dbReference>
<evidence type="ECO:0000256" key="3">
    <source>
        <dbReference type="SAM" id="Coils"/>
    </source>
</evidence>
<feature type="coiled-coil region" evidence="3">
    <location>
        <begin position="128"/>
        <end position="180"/>
    </location>
</feature>
<reference evidence="4" key="1">
    <citation type="submission" date="2021-09" db="EMBL/GenBank/DDBJ databases">
        <authorList>
            <consortium name="AG Swart"/>
            <person name="Singh M."/>
            <person name="Singh A."/>
            <person name="Seah K."/>
            <person name="Emmerich C."/>
        </authorList>
    </citation>
    <scope>NUCLEOTIDE SEQUENCE</scope>
    <source>
        <strain evidence="4">ATCC30299</strain>
    </source>
</reference>
<evidence type="ECO:0000313" key="4">
    <source>
        <dbReference type="EMBL" id="CAG9316154.1"/>
    </source>
</evidence>
<dbReference type="PANTHER" id="PTHR46260">
    <property type="entry name" value="RING-TYPE DOMAIN-CONTAINING PROTEIN"/>
    <property type="match status" value="1"/>
</dbReference>
<dbReference type="SUPFAM" id="SSF117281">
    <property type="entry name" value="Kelch motif"/>
    <property type="match status" value="1"/>
</dbReference>
<dbReference type="InterPro" id="IPR015915">
    <property type="entry name" value="Kelch-typ_b-propeller"/>
</dbReference>
<keyword evidence="1" id="KW-0880">Kelch repeat</keyword>
<dbReference type="AlphaFoldDB" id="A0AAU9IVH5"/>
<proteinExistence type="predicted"/>
<dbReference type="PANTHER" id="PTHR46260:SF3">
    <property type="entry name" value="RING-TYPE DOMAIN-CONTAINING PROTEIN"/>
    <property type="match status" value="1"/>
</dbReference>
<keyword evidence="2" id="KW-0677">Repeat</keyword>
<dbReference type="InterPro" id="IPR006652">
    <property type="entry name" value="Kelch_1"/>
</dbReference>
<keyword evidence="5" id="KW-1185">Reference proteome</keyword>
<dbReference type="Proteomes" id="UP001162131">
    <property type="component" value="Unassembled WGS sequence"/>
</dbReference>
<protein>
    <recommendedName>
        <fullName evidence="6">Kelch motif family protein</fullName>
    </recommendedName>
</protein>